<proteinExistence type="predicted"/>
<dbReference type="Proteomes" id="UP000070617">
    <property type="component" value="Unassembled WGS sequence"/>
</dbReference>
<dbReference type="STRING" id="134605.HMPREF3206_00445"/>
<evidence type="ECO:0000313" key="2">
    <source>
        <dbReference type="Proteomes" id="UP000070617"/>
    </source>
</evidence>
<gene>
    <name evidence="1" type="ORF">HMPREF3206_00445</name>
</gene>
<protein>
    <submittedName>
        <fullName evidence="1">Uncharacterized protein</fullName>
    </submittedName>
</protein>
<sequence>MILLKNVYYEWEDGRTALKNVNLEIKKDLPFSINEYFKKYSLTFSFIGVRISMNIK</sequence>
<name>A0A133NIS1_9FUSO</name>
<dbReference type="AlphaFoldDB" id="A0A133NIS1"/>
<keyword evidence="2" id="KW-1185">Reference proteome</keyword>
<evidence type="ECO:0000313" key="1">
    <source>
        <dbReference type="EMBL" id="KXA16192.1"/>
    </source>
</evidence>
<comment type="caution">
    <text evidence="1">The sequence shown here is derived from an EMBL/GenBank/DDBJ whole genome shotgun (WGS) entry which is preliminary data.</text>
</comment>
<dbReference type="EMBL" id="LRPX01000020">
    <property type="protein sequence ID" value="KXA16192.1"/>
    <property type="molecule type" value="Genomic_DNA"/>
</dbReference>
<dbReference type="RefSeq" id="WP_008800992.1">
    <property type="nucleotide sequence ID" value="NZ_KQ956517.1"/>
</dbReference>
<dbReference type="PATRIC" id="fig|134605.3.peg.447"/>
<accession>A0A133NIS1</accession>
<organism evidence="1 2">
    <name type="scientific">Fusobacterium equinum</name>
    <dbReference type="NCBI Taxonomy" id="134605"/>
    <lineage>
        <taxon>Bacteria</taxon>
        <taxon>Fusobacteriati</taxon>
        <taxon>Fusobacteriota</taxon>
        <taxon>Fusobacteriia</taxon>
        <taxon>Fusobacteriales</taxon>
        <taxon>Fusobacteriaceae</taxon>
        <taxon>Fusobacterium</taxon>
    </lineage>
</organism>
<reference evidence="2" key="1">
    <citation type="submission" date="2016-01" db="EMBL/GenBank/DDBJ databases">
        <authorList>
            <person name="Mitreva M."/>
            <person name="Pepin K.H."/>
            <person name="Mihindukulasuriya K.A."/>
            <person name="Fulton R."/>
            <person name="Fronick C."/>
            <person name="O'Laughlin M."/>
            <person name="Miner T."/>
            <person name="Herter B."/>
            <person name="Rosa B.A."/>
            <person name="Cordes M."/>
            <person name="Tomlinson C."/>
            <person name="Wollam A."/>
            <person name="Palsikar V.B."/>
            <person name="Mardis E.R."/>
            <person name="Wilson R.K."/>
        </authorList>
    </citation>
    <scope>NUCLEOTIDE SEQUENCE [LARGE SCALE GENOMIC DNA]</scope>
    <source>
        <strain evidence="2">CMW8396</strain>
    </source>
</reference>